<name>A0ABR7T927_HELCL</name>
<organism evidence="1 2">
    <name type="scientific">Heliobacterium chlorum</name>
    <dbReference type="NCBI Taxonomy" id="2698"/>
    <lineage>
        <taxon>Bacteria</taxon>
        <taxon>Bacillati</taxon>
        <taxon>Bacillota</taxon>
        <taxon>Clostridia</taxon>
        <taxon>Eubacteriales</taxon>
        <taxon>Heliobacteriaceae</taxon>
        <taxon>Heliobacterium</taxon>
    </lineage>
</organism>
<protein>
    <submittedName>
        <fullName evidence="1">Uncharacterized protein</fullName>
    </submittedName>
</protein>
<comment type="caution">
    <text evidence="1">The sequence shown here is derived from an EMBL/GenBank/DDBJ whole genome shotgun (WGS) entry which is preliminary data.</text>
</comment>
<dbReference type="RefSeq" id="WP_188041597.1">
    <property type="nucleotide sequence ID" value="NZ_JACVHF010000027.1"/>
</dbReference>
<gene>
    <name evidence="1" type="ORF">H1S01_17030</name>
</gene>
<proteinExistence type="predicted"/>
<reference evidence="1 2" key="1">
    <citation type="submission" date="2020-07" db="EMBL/GenBank/DDBJ databases">
        <title>Draft whole-genome sequence of Heliobacterium chlorum DSM 3682, type strain.</title>
        <authorList>
            <person name="Kyndt J.A."/>
            <person name="Meyer T.E."/>
            <person name="Imhoff J.F."/>
        </authorList>
    </citation>
    <scope>NUCLEOTIDE SEQUENCE [LARGE SCALE GENOMIC DNA]</scope>
    <source>
        <strain evidence="1 2">DSM 3682</strain>
    </source>
</reference>
<keyword evidence="2" id="KW-1185">Reference proteome</keyword>
<dbReference type="Proteomes" id="UP000617402">
    <property type="component" value="Unassembled WGS sequence"/>
</dbReference>
<evidence type="ECO:0000313" key="1">
    <source>
        <dbReference type="EMBL" id="MBC9786171.1"/>
    </source>
</evidence>
<evidence type="ECO:0000313" key="2">
    <source>
        <dbReference type="Proteomes" id="UP000617402"/>
    </source>
</evidence>
<accession>A0ABR7T927</accession>
<dbReference type="EMBL" id="JACVHF010000027">
    <property type="protein sequence ID" value="MBC9786171.1"/>
    <property type="molecule type" value="Genomic_DNA"/>
</dbReference>
<sequence>MKELWLKSAMNTIRKMVPDRDVVRRWRDWSWLLPQALAVIKHSQEMNRFLEERIELMDDVGNYYQRSADFRGSMKLSMARTIQK</sequence>